<evidence type="ECO:0000256" key="2">
    <source>
        <dbReference type="SAM" id="MobiDB-lite"/>
    </source>
</evidence>
<dbReference type="Pfam" id="PF01458">
    <property type="entry name" value="SUFBD_core"/>
    <property type="match status" value="1"/>
</dbReference>
<comment type="caution">
    <text evidence="5">The sequence shown here is derived from an EMBL/GenBank/DDBJ whole genome shotgun (WGS) entry which is preliminary data.</text>
</comment>
<dbReference type="AlphaFoldDB" id="A0A7W3IS55"/>
<dbReference type="InterPro" id="IPR010231">
    <property type="entry name" value="SUF_FeS_clus_asmbl_SufB"/>
</dbReference>
<proteinExistence type="inferred from homology"/>
<dbReference type="EMBL" id="JACGWT010000003">
    <property type="protein sequence ID" value="MBA8794241.1"/>
    <property type="molecule type" value="Genomic_DNA"/>
</dbReference>
<sequence>MTSLHEPHTQLDGDRVEPDPRENPEQLAPVGQKMGGTGETQDQHLEALGRYRFGWSDADDAGATAQRGLNESVVSNISHLKNEPEWMLQRRLKGLRLFERKPLPTWGAELDGIDFDNIKYFVRSTEKQAASWDDLPADIKNTYDKLGIPEAEKARLVAGVAAQYESEVVYHKINDELERQGVIFLDTDTALKEHPELFEEYFGTVIPTGDNKFSALNTAVWSGGSFIYVPKGVHVEIPLQAYFRINTENMGQFERTLIIVDEDAYVHYVEGCTAPIYSSDSLHSAVVEIIVKKGARCRYTTIQNWSNNVYNLVTKRATCEAGATMEWIDGNIGSKVTMKYPAVYLMGEHARGETLSVAFAGEGQHQDAGSKMVHCAPHTSSSIISKSVARGGGRTSYRGLVQVQEGAEHSASVVKCDALLVDQISRSDTYPYVDVREDDVSMAHEATVSKVSDDQLFYLMSRGMEEDEAMAMIVRGFVEPIAKELPMEYAIELNRLIELQMEGAVG</sequence>
<evidence type="ECO:0000259" key="4">
    <source>
        <dbReference type="Pfam" id="PF19295"/>
    </source>
</evidence>
<dbReference type="PANTHER" id="PTHR30508">
    <property type="entry name" value="FES CLUSTER ASSEMBLY PROTEIN SUF"/>
    <property type="match status" value="1"/>
</dbReference>
<comment type="similarity">
    <text evidence="1">Belongs to the iron-sulfur cluster assembly SufBD family.</text>
</comment>
<dbReference type="InterPro" id="IPR000825">
    <property type="entry name" value="SUF_FeS_clus_asmbl_SufBD_core"/>
</dbReference>
<dbReference type="InterPro" id="IPR055346">
    <property type="entry name" value="Fe-S_cluster_assembly_SufBD"/>
</dbReference>
<feature type="domain" description="SUF system FeS cluster assembly SufBD N-terminal" evidence="4">
    <location>
        <begin position="172"/>
        <end position="240"/>
    </location>
</feature>
<keyword evidence="6" id="KW-1185">Reference proteome</keyword>
<feature type="compositionally biased region" description="Basic and acidic residues" evidence="2">
    <location>
        <begin position="1"/>
        <end position="24"/>
    </location>
</feature>
<dbReference type="Proteomes" id="UP000523079">
    <property type="component" value="Unassembled WGS sequence"/>
</dbReference>
<evidence type="ECO:0000313" key="5">
    <source>
        <dbReference type="EMBL" id="MBA8794241.1"/>
    </source>
</evidence>
<feature type="region of interest" description="Disordered" evidence="2">
    <location>
        <begin position="1"/>
        <end position="39"/>
    </location>
</feature>
<organism evidence="5 6">
    <name type="scientific">Microlunatus kandeliicorticis</name>
    <dbReference type="NCBI Taxonomy" id="1759536"/>
    <lineage>
        <taxon>Bacteria</taxon>
        <taxon>Bacillati</taxon>
        <taxon>Actinomycetota</taxon>
        <taxon>Actinomycetes</taxon>
        <taxon>Propionibacteriales</taxon>
        <taxon>Propionibacteriaceae</taxon>
        <taxon>Microlunatus</taxon>
    </lineage>
</organism>
<name>A0A7W3IS55_9ACTN</name>
<dbReference type="NCBIfam" id="TIGR01980">
    <property type="entry name" value="sufB"/>
    <property type="match status" value="1"/>
</dbReference>
<gene>
    <name evidence="5" type="ORF">FHX74_001860</name>
</gene>
<evidence type="ECO:0000256" key="1">
    <source>
        <dbReference type="ARBA" id="ARBA00043967"/>
    </source>
</evidence>
<evidence type="ECO:0000313" key="6">
    <source>
        <dbReference type="Proteomes" id="UP000523079"/>
    </source>
</evidence>
<dbReference type="InterPro" id="IPR045595">
    <property type="entry name" value="SufBD_N"/>
</dbReference>
<dbReference type="GO" id="GO:0016226">
    <property type="term" value="P:iron-sulfur cluster assembly"/>
    <property type="evidence" value="ECO:0007669"/>
    <property type="project" value="InterPro"/>
</dbReference>
<feature type="domain" description="SUF system FeS cluster assembly SufBD core" evidence="3">
    <location>
        <begin position="243"/>
        <end position="477"/>
    </location>
</feature>
<accession>A0A7W3IS55</accession>
<evidence type="ECO:0000259" key="3">
    <source>
        <dbReference type="Pfam" id="PF01458"/>
    </source>
</evidence>
<dbReference type="PANTHER" id="PTHR30508:SF1">
    <property type="entry name" value="UPF0051 PROTEIN ABCI8, CHLOROPLASTIC-RELATED"/>
    <property type="match status" value="1"/>
</dbReference>
<dbReference type="Pfam" id="PF19295">
    <property type="entry name" value="SufBD_N"/>
    <property type="match status" value="1"/>
</dbReference>
<dbReference type="InterPro" id="IPR037284">
    <property type="entry name" value="SUF_FeS_clus_asmbl_SufBD_sf"/>
</dbReference>
<reference evidence="5 6" key="1">
    <citation type="submission" date="2020-07" db="EMBL/GenBank/DDBJ databases">
        <title>Sequencing the genomes of 1000 actinobacteria strains.</title>
        <authorList>
            <person name="Klenk H.-P."/>
        </authorList>
    </citation>
    <scope>NUCLEOTIDE SEQUENCE [LARGE SCALE GENOMIC DNA]</scope>
    <source>
        <strain evidence="5 6">DSM 100723</strain>
    </source>
</reference>
<protein>
    <submittedName>
        <fullName evidence="5">Fe-S cluster assembly protein SufB</fullName>
    </submittedName>
</protein>
<dbReference type="SUPFAM" id="SSF101960">
    <property type="entry name" value="Stabilizer of iron transporter SufD"/>
    <property type="match status" value="1"/>
</dbReference>